<feature type="repeat" description="WD" evidence="8">
    <location>
        <begin position="183"/>
        <end position="203"/>
    </location>
</feature>
<evidence type="ECO:0000256" key="6">
    <source>
        <dbReference type="ARBA" id="ARBA00039131"/>
    </source>
</evidence>
<dbReference type="STRING" id="2018661.A0A2A2LM13"/>
<dbReference type="GO" id="GO:0005737">
    <property type="term" value="C:cytoplasm"/>
    <property type="evidence" value="ECO:0007669"/>
    <property type="project" value="TreeGrafter"/>
</dbReference>
<protein>
    <recommendedName>
        <fullName evidence="6">methylated diphthine methylhydrolase</fullName>
        <ecNumber evidence="6">3.1.1.97</ecNumber>
    </recommendedName>
</protein>
<evidence type="ECO:0000256" key="1">
    <source>
        <dbReference type="ARBA" id="ARBA00005156"/>
    </source>
</evidence>
<evidence type="ECO:0000256" key="2">
    <source>
        <dbReference type="ARBA" id="ARBA00022574"/>
    </source>
</evidence>
<organism evidence="9 10">
    <name type="scientific">Diploscapter pachys</name>
    <dbReference type="NCBI Taxonomy" id="2018661"/>
    <lineage>
        <taxon>Eukaryota</taxon>
        <taxon>Metazoa</taxon>
        <taxon>Ecdysozoa</taxon>
        <taxon>Nematoda</taxon>
        <taxon>Chromadorea</taxon>
        <taxon>Rhabditida</taxon>
        <taxon>Rhabditina</taxon>
        <taxon>Rhabditomorpha</taxon>
        <taxon>Rhabditoidea</taxon>
        <taxon>Rhabditidae</taxon>
        <taxon>Diploscapter</taxon>
    </lineage>
</organism>
<evidence type="ECO:0000256" key="3">
    <source>
        <dbReference type="ARBA" id="ARBA00022737"/>
    </source>
</evidence>
<accession>A0A2A2LM13</accession>
<evidence type="ECO:0000256" key="7">
    <source>
        <dbReference type="ARBA" id="ARBA00047551"/>
    </source>
</evidence>
<dbReference type="SUPFAM" id="SSF50978">
    <property type="entry name" value="WD40 repeat-like"/>
    <property type="match status" value="1"/>
</dbReference>
<dbReference type="GO" id="GO:0017183">
    <property type="term" value="P:protein histidyl modification to diphthamide"/>
    <property type="evidence" value="ECO:0007669"/>
    <property type="project" value="TreeGrafter"/>
</dbReference>
<dbReference type="EC" id="3.1.1.97" evidence="6"/>
<dbReference type="SMART" id="SM00320">
    <property type="entry name" value="WD40"/>
    <property type="match status" value="2"/>
</dbReference>
<evidence type="ECO:0000313" key="9">
    <source>
        <dbReference type="EMBL" id="PAV87115.1"/>
    </source>
</evidence>
<comment type="catalytic activity">
    <reaction evidence="7">
        <text>diphthine methyl ester-[translation elongation factor 2] + H2O = diphthine-[translation elongation factor 2] + methanol + H(+)</text>
        <dbReference type="Rhea" id="RHEA:42656"/>
        <dbReference type="Rhea" id="RHEA-COMP:10172"/>
        <dbReference type="Rhea" id="RHEA-COMP:10173"/>
        <dbReference type="ChEBI" id="CHEBI:15377"/>
        <dbReference type="ChEBI" id="CHEBI:15378"/>
        <dbReference type="ChEBI" id="CHEBI:17790"/>
        <dbReference type="ChEBI" id="CHEBI:79005"/>
        <dbReference type="ChEBI" id="CHEBI:82696"/>
        <dbReference type="EC" id="3.1.1.97"/>
    </reaction>
</comment>
<name>A0A2A2LM13_9BILA</name>
<dbReference type="OrthoDB" id="1930760at2759"/>
<dbReference type="EMBL" id="LIAE01006606">
    <property type="protein sequence ID" value="PAV87115.1"/>
    <property type="molecule type" value="Genomic_DNA"/>
</dbReference>
<comment type="pathway">
    <text evidence="1">Protein modification; peptidyl-diphthamide biosynthesis.</text>
</comment>
<evidence type="ECO:0000256" key="5">
    <source>
        <dbReference type="ARBA" id="ARBA00038092"/>
    </source>
</evidence>
<keyword evidence="2 8" id="KW-0853">WD repeat</keyword>
<gene>
    <name evidence="9" type="ORF">WR25_08705</name>
</gene>
<proteinExistence type="inferred from homology"/>
<comment type="caution">
    <text evidence="9">The sequence shown here is derived from an EMBL/GenBank/DDBJ whole genome shotgun (WGS) entry which is preliminary data.</text>
</comment>
<dbReference type="Proteomes" id="UP000218231">
    <property type="component" value="Unassembled WGS sequence"/>
</dbReference>
<dbReference type="Gene3D" id="2.130.10.10">
    <property type="entry name" value="YVTN repeat-like/Quinoprotein amine dehydrogenase"/>
    <property type="match status" value="1"/>
</dbReference>
<dbReference type="AlphaFoldDB" id="A0A2A2LM13"/>
<evidence type="ECO:0000256" key="8">
    <source>
        <dbReference type="PROSITE-ProRule" id="PRU00221"/>
    </source>
</evidence>
<dbReference type="InterPro" id="IPR052415">
    <property type="entry name" value="Diphthine_MTase"/>
</dbReference>
<reference evidence="9 10" key="1">
    <citation type="journal article" date="2017" name="Curr. Biol.">
        <title>Genome architecture and evolution of a unichromosomal asexual nematode.</title>
        <authorList>
            <person name="Fradin H."/>
            <person name="Zegar C."/>
            <person name="Gutwein M."/>
            <person name="Lucas J."/>
            <person name="Kovtun M."/>
            <person name="Corcoran D."/>
            <person name="Baugh L.R."/>
            <person name="Kiontke K."/>
            <person name="Gunsalus K."/>
            <person name="Fitch D.H."/>
            <person name="Piano F."/>
        </authorList>
    </citation>
    <scope>NUCLEOTIDE SEQUENCE [LARGE SCALE GENOMIC DNA]</scope>
    <source>
        <strain evidence="9">PF1309</strain>
    </source>
</reference>
<evidence type="ECO:0000313" key="10">
    <source>
        <dbReference type="Proteomes" id="UP000218231"/>
    </source>
</evidence>
<keyword evidence="4" id="KW-0378">Hydrolase</keyword>
<sequence>MSLLSSHIRLDQRPAFARRLASALDLSEDFDIVAPHSAVVSTYQLDSEHHSEPRQGSLCLVEVDENGNISLKKSIPKSAGVFRFEYLSSSRLISALTNGSLSIDDLNAKSDDIPVCDNMLLDVSPLDGITFTSDNKARDGNAYVVDLNSETLVSSWLAHQLAYSNDPCEVWTCSLRKGNVGCTGAEDETLKIWDTRSRTLVSQCKLFEAGVTFSQWINENQILTGSYDEHIRVLDTRNLKQEVHKIKANGGVWNIEINLDKGGNPLYLVSCMYGGWMLMNSNYDILKQNEEAGKQLLYGATIINSNKLLYTTFNDFTVSVETF</sequence>
<dbReference type="InterPro" id="IPR036322">
    <property type="entry name" value="WD40_repeat_dom_sf"/>
</dbReference>
<dbReference type="GO" id="GO:0061685">
    <property type="term" value="F:diphthine methylesterase activity"/>
    <property type="evidence" value="ECO:0007669"/>
    <property type="project" value="UniProtKB-EC"/>
</dbReference>
<dbReference type="InterPro" id="IPR015943">
    <property type="entry name" value="WD40/YVTN_repeat-like_dom_sf"/>
</dbReference>
<evidence type="ECO:0000256" key="4">
    <source>
        <dbReference type="ARBA" id="ARBA00022801"/>
    </source>
</evidence>
<dbReference type="PANTHER" id="PTHR46042:SF1">
    <property type="entry name" value="DIPHTHINE METHYLTRANSFERASE"/>
    <property type="match status" value="1"/>
</dbReference>
<keyword evidence="3" id="KW-0677">Repeat</keyword>
<keyword evidence="10" id="KW-1185">Reference proteome</keyword>
<dbReference type="PANTHER" id="PTHR46042">
    <property type="entry name" value="DIPHTHINE METHYLTRANSFERASE"/>
    <property type="match status" value="1"/>
</dbReference>
<dbReference type="PROSITE" id="PS50082">
    <property type="entry name" value="WD_REPEATS_2"/>
    <property type="match status" value="1"/>
</dbReference>
<comment type="similarity">
    <text evidence="5">Belongs to the DPH7 family.</text>
</comment>
<dbReference type="InterPro" id="IPR001680">
    <property type="entry name" value="WD40_rpt"/>
</dbReference>